<dbReference type="GO" id="GO:0005737">
    <property type="term" value="C:cytoplasm"/>
    <property type="evidence" value="ECO:0007669"/>
    <property type="project" value="TreeGrafter"/>
</dbReference>
<gene>
    <name evidence="5" type="ORF">J3R30DRAFT_1834381</name>
</gene>
<evidence type="ECO:0008006" key="7">
    <source>
        <dbReference type="Google" id="ProtNLM"/>
    </source>
</evidence>
<dbReference type="EMBL" id="JAOTPV010000004">
    <property type="protein sequence ID" value="KAJ4483803.1"/>
    <property type="molecule type" value="Genomic_DNA"/>
</dbReference>
<dbReference type="Proteomes" id="UP001150266">
    <property type="component" value="Unassembled WGS sequence"/>
</dbReference>
<dbReference type="Gene3D" id="1.25.40.120">
    <property type="entry name" value="Protein prenylyltransferase"/>
    <property type="match status" value="1"/>
</dbReference>
<evidence type="ECO:0000313" key="5">
    <source>
        <dbReference type="EMBL" id="KAJ4483803.1"/>
    </source>
</evidence>
<proteinExistence type="inferred from homology"/>
<dbReference type="Pfam" id="PF01239">
    <property type="entry name" value="PPTA"/>
    <property type="match status" value="1"/>
</dbReference>
<dbReference type="InterPro" id="IPR002088">
    <property type="entry name" value="Prenyl_trans_a"/>
</dbReference>
<evidence type="ECO:0000256" key="1">
    <source>
        <dbReference type="ARBA" id="ARBA00006734"/>
    </source>
</evidence>
<dbReference type="OrthoDB" id="1924260at2759"/>
<comment type="caution">
    <text evidence="5">The sequence shown here is derived from an EMBL/GenBank/DDBJ whole genome shotgun (WGS) entry which is preliminary data.</text>
</comment>
<reference evidence="5" key="1">
    <citation type="submission" date="2022-08" db="EMBL/GenBank/DDBJ databases">
        <title>A Global Phylogenomic Analysis of the Shiitake Genus Lentinula.</title>
        <authorList>
            <consortium name="DOE Joint Genome Institute"/>
            <person name="Sierra-Patev S."/>
            <person name="Min B."/>
            <person name="Naranjo-Ortiz M."/>
            <person name="Looney B."/>
            <person name="Konkel Z."/>
            <person name="Slot J.C."/>
            <person name="Sakamoto Y."/>
            <person name="Steenwyk J.L."/>
            <person name="Rokas A."/>
            <person name="Carro J."/>
            <person name="Camarero S."/>
            <person name="Ferreira P."/>
            <person name="Molpeceres G."/>
            <person name="Ruiz-Duenas F.J."/>
            <person name="Serrano A."/>
            <person name="Henrissat B."/>
            <person name="Drula E."/>
            <person name="Hughes K.W."/>
            <person name="Mata J.L."/>
            <person name="Ishikawa N.K."/>
            <person name="Vargas-Isla R."/>
            <person name="Ushijima S."/>
            <person name="Smith C.A."/>
            <person name="Ahrendt S."/>
            <person name="Andreopoulos W."/>
            <person name="He G."/>
            <person name="Labutti K."/>
            <person name="Lipzen A."/>
            <person name="Ng V."/>
            <person name="Riley R."/>
            <person name="Sandor L."/>
            <person name="Barry K."/>
            <person name="Martinez A.T."/>
            <person name="Xiao Y."/>
            <person name="Gibbons J.G."/>
            <person name="Terashima K."/>
            <person name="Grigoriev I.V."/>
            <person name="Hibbett D.S."/>
        </authorList>
    </citation>
    <scope>NUCLEOTIDE SEQUENCE</scope>
    <source>
        <strain evidence="5">JLM2183</strain>
    </source>
</reference>
<sequence length="331" mass="38332">MRFDDDDLKTITAISDALNTSLATVEVLPGSIEQWQTDPAVPFLLVDRNLGLPQKLLYKLYPFASSLLRQLRSTSSSSFPSSSPATTTLLNACSIILITNPAHYTALNQRKRLILSGHLSMKQELHFSTLLLSSSRLASKQSILWDYRRWLFQTQYNDEGHSGLIPAALLREELDAILQSCETHPRNYYAWAHWEFCLESLHDACINTTMAKDEYSPVIAYAFSQLLRWIEHHLSDYTAAHHLCRLVHRFHELKVLEHWLDFDLTFSRLLKQVISLLTRYTDHEALWMYLRALWAINEDQAFRDDLEALLLSLPTCKYREQCISWFNIALT</sequence>
<keyword evidence="6" id="KW-1185">Reference proteome</keyword>
<keyword evidence="4" id="KW-0677">Repeat</keyword>
<accession>A0A9W9AKC7</accession>
<keyword evidence="2" id="KW-0637">Prenyltransferase</keyword>
<dbReference type="GO" id="GO:0008318">
    <property type="term" value="F:protein prenyltransferase activity"/>
    <property type="evidence" value="ECO:0007669"/>
    <property type="project" value="InterPro"/>
</dbReference>
<keyword evidence="3" id="KW-0808">Transferase</keyword>
<dbReference type="AlphaFoldDB" id="A0A9W9AKC7"/>
<evidence type="ECO:0000256" key="2">
    <source>
        <dbReference type="ARBA" id="ARBA00022602"/>
    </source>
</evidence>
<dbReference type="PANTHER" id="PTHR11129:SF3">
    <property type="entry name" value="PROTEIN PRENYLTRANSFERASE ALPHA SUBUNIT REPEAT-CONTAINING PROTEIN 1"/>
    <property type="match status" value="1"/>
</dbReference>
<organism evidence="5 6">
    <name type="scientific">Lentinula aciculospora</name>
    <dbReference type="NCBI Taxonomy" id="153920"/>
    <lineage>
        <taxon>Eukaryota</taxon>
        <taxon>Fungi</taxon>
        <taxon>Dikarya</taxon>
        <taxon>Basidiomycota</taxon>
        <taxon>Agaricomycotina</taxon>
        <taxon>Agaricomycetes</taxon>
        <taxon>Agaricomycetidae</taxon>
        <taxon>Agaricales</taxon>
        <taxon>Marasmiineae</taxon>
        <taxon>Omphalotaceae</taxon>
        <taxon>Lentinula</taxon>
    </lineage>
</organism>
<evidence type="ECO:0000256" key="4">
    <source>
        <dbReference type="ARBA" id="ARBA00022737"/>
    </source>
</evidence>
<protein>
    <recommendedName>
        <fullName evidence="7">Protein prenylyltransferase</fullName>
    </recommendedName>
</protein>
<dbReference type="SUPFAM" id="SSF48439">
    <property type="entry name" value="Protein prenylyltransferase"/>
    <property type="match status" value="1"/>
</dbReference>
<dbReference type="PANTHER" id="PTHR11129">
    <property type="entry name" value="PROTEIN FARNESYLTRANSFERASE ALPHA SUBUNIT/RAB GERANYLGERANYL TRANSFERASE ALPHA SUBUNIT"/>
    <property type="match status" value="1"/>
</dbReference>
<name>A0A9W9AKC7_9AGAR</name>
<comment type="similarity">
    <text evidence="1">Belongs to the protein prenyltransferase subunit alpha family.</text>
</comment>
<evidence type="ECO:0000256" key="3">
    <source>
        <dbReference type="ARBA" id="ARBA00022679"/>
    </source>
</evidence>
<evidence type="ECO:0000313" key="6">
    <source>
        <dbReference type="Proteomes" id="UP001150266"/>
    </source>
</evidence>